<dbReference type="EMBL" id="LAJY01000026">
    <property type="protein sequence ID" value="KJV10933.1"/>
    <property type="molecule type" value="Genomic_DNA"/>
</dbReference>
<evidence type="ECO:0000256" key="6">
    <source>
        <dbReference type="ARBA" id="ARBA00023136"/>
    </source>
</evidence>
<evidence type="ECO:0000313" key="7">
    <source>
        <dbReference type="EMBL" id="KJV10933.1"/>
    </source>
</evidence>
<keyword evidence="3" id="KW-0679">Respiratory chain</keyword>
<evidence type="ECO:0000256" key="3">
    <source>
        <dbReference type="ARBA" id="ARBA00022660"/>
    </source>
</evidence>
<keyword evidence="4" id="KW-0809">Transit peptide</keyword>
<proteinExistence type="predicted"/>
<dbReference type="Gene3D" id="3.30.160.190">
    <property type="entry name" value="atu1810 like domain"/>
    <property type="match status" value="1"/>
</dbReference>
<comment type="subcellular location">
    <subcellularLocation>
        <location evidence="1">Membrane</location>
    </subcellularLocation>
</comment>
<dbReference type="PANTHER" id="PTHR12219:SF8">
    <property type="entry name" value="NADH DEHYDROGENASE [UBIQUINONE] IRON-SULFUR PROTEIN 4, MITOCHONDRIAL"/>
    <property type="match status" value="1"/>
</dbReference>
<organism evidence="7 8">
    <name type="scientific">Elstera litoralis</name>
    <dbReference type="NCBI Taxonomy" id="552518"/>
    <lineage>
        <taxon>Bacteria</taxon>
        <taxon>Pseudomonadati</taxon>
        <taxon>Pseudomonadota</taxon>
        <taxon>Alphaproteobacteria</taxon>
        <taxon>Rhodospirillales</taxon>
        <taxon>Rhodospirillaceae</taxon>
        <taxon>Elstera</taxon>
    </lineage>
</organism>
<keyword evidence="6" id="KW-0472">Membrane</keyword>
<dbReference type="AlphaFoldDB" id="A0A0F3IWJ4"/>
<protein>
    <recommendedName>
        <fullName evidence="9">ETC complex I subunit</fullName>
    </recommendedName>
</protein>
<evidence type="ECO:0000256" key="4">
    <source>
        <dbReference type="ARBA" id="ARBA00022946"/>
    </source>
</evidence>
<evidence type="ECO:0000256" key="1">
    <source>
        <dbReference type="ARBA" id="ARBA00004370"/>
    </source>
</evidence>
<name>A0A0F3IWJ4_9PROT</name>
<evidence type="ECO:0000256" key="5">
    <source>
        <dbReference type="ARBA" id="ARBA00022982"/>
    </source>
</evidence>
<evidence type="ECO:0000313" key="8">
    <source>
        <dbReference type="Proteomes" id="UP000033774"/>
    </source>
</evidence>
<keyword evidence="5" id="KW-0249">Electron transport</keyword>
<dbReference type="GO" id="GO:0022900">
    <property type="term" value="P:electron transport chain"/>
    <property type="evidence" value="ECO:0007669"/>
    <property type="project" value="InterPro"/>
</dbReference>
<dbReference type="InterPro" id="IPR038532">
    <property type="entry name" value="NDUFS4-like_sf"/>
</dbReference>
<evidence type="ECO:0008006" key="9">
    <source>
        <dbReference type="Google" id="ProtNLM"/>
    </source>
</evidence>
<gene>
    <name evidence="7" type="ORF">VZ95_01640</name>
</gene>
<keyword evidence="2" id="KW-0813">Transport</keyword>
<dbReference type="RefSeq" id="WP_045774330.1">
    <property type="nucleotide sequence ID" value="NZ_LAJY01000026.1"/>
</dbReference>
<dbReference type="PANTHER" id="PTHR12219">
    <property type="entry name" value="NADH-UBIQUINONE OXIDOREDUCTASE"/>
    <property type="match status" value="1"/>
</dbReference>
<comment type="caution">
    <text evidence="7">The sequence shown here is derived from an EMBL/GenBank/DDBJ whole genome shotgun (WGS) entry which is preliminary data.</text>
</comment>
<dbReference type="InterPro" id="IPR006885">
    <property type="entry name" value="NADH_UbQ_FeS_4_mit-like"/>
</dbReference>
<dbReference type="Proteomes" id="UP000033774">
    <property type="component" value="Unassembled WGS sequence"/>
</dbReference>
<reference evidence="7 8" key="1">
    <citation type="submission" date="2015-03" db="EMBL/GenBank/DDBJ databases">
        <title>Draft genome sequence of Elstera litoralis.</title>
        <authorList>
            <person name="Rahalkar M.C."/>
            <person name="Dhakephalkar P.K."/>
            <person name="Pore S.D."/>
            <person name="Arora P."/>
            <person name="Kapse N.G."/>
            <person name="Pandit P.S."/>
        </authorList>
    </citation>
    <scope>NUCLEOTIDE SEQUENCE [LARGE SCALE GENOMIC DNA]</scope>
    <source>
        <strain evidence="7 8">Dia-1</strain>
    </source>
</reference>
<evidence type="ECO:0000256" key="2">
    <source>
        <dbReference type="ARBA" id="ARBA00022448"/>
    </source>
</evidence>
<accession>A0A0F3IWJ4</accession>
<keyword evidence="8" id="KW-1185">Reference proteome</keyword>
<dbReference type="OrthoDB" id="9799572at2"/>
<dbReference type="GO" id="GO:0016020">
    <property type="term" value="C:membrane"/>
    <property type="evidence" value="ECO:0007669"/>
    <property type="project" value="UniProtKB-SubCell"/>
</dbReference>
<dbReference type="Pfam" id="PF04800">
    <property type="entry name" value="NDUS4"/>
    <property type="match status" value="1"/>
</dbReference>
<sequence>MSLPVIATAGPAARIYRPAKNAMQSGKALTKAWVLEFEPTAARVPEPLMGWVSGRDTQAQVRLSFDTKDEAVAYAQRNGLAATISEPQTASLKIRAYADNFRPGRIRW</sequence>